<comment type="caution">
    <text evidence="2">The sequence shown here is derived from an EMBL/GenBank/DDBJ whole genome shotgun (WGS) entry which is preliminary data.</text>
</comment>
<dbReference type="RefSeq" id="WP_116014061.1">
    <property type="nucleotide sequence ID" value="NZ_QUOT01000001.1"/>
</dbReference>
<keyword evidence="3" id="KW-1185">Reference proteome</keyword>
<proteinExistence type="predicted"/>
<sequence length="266" mass="27911">MKTQAFLLALWCVICALTATSASATLIGRDLSNQTTVGLISYQNAFTDAFGSSSDGAQIYRRGAGSVPLVFLDDSLASANDSLGIIKAADAAPFFGIVDTTNPDNLSGDVNAIWLFDINGFNQLSLAIDIAAMGDFEPSDIFSIEYQLDGGAWQLMLSGTADNAGQQTYQLENGNTTTLDDPMAVSGVNLTNSFTSFNQMVVNTGSTLGVRISANTNGGTEAIAFRNIRVNGTALSASPVEVPEPSYLAAGILLLMSVSRIIQLKP</sequence>
<feature type="signal peptide" evidence="1">
    <location>
        <begin position="1"/>
        <end position="24"/>
    </location>
</feature>
<accession>A0A3E0TZT0</accession>
<dbReference type="AlphaFoldDB" id="A0A3E0TZT0"/>
<feature type="chain" id="PRO_5017818542" description="PEP-CTERM sorting domain-containing protein" evidence="1">
    <location>
        <begin position="25"/>
        <end position="266"/>
    </location>
</feature>
<protein>
    <recommendedName>
        <fullName evidence="4">PEP-CTERM sorting domain-containing protein</fullName>
    </recommendedName>
</protein>
<dbReference type="Proteomes" id="UP000256899">
    <property type="component" value="Unassembled WGS sequence"/>
</dbReference>
<evidence type="ECO:0000313" key="2">
    <source>
        <dbReference type="EMBL" id="REL29974.1"/>
    </source>
</evidence>
<reference evidence="3" key="1">
    <citation type="submission" date="2018-08" db="EMBL/GenBank/DDBJ databases">
        <title>Thalassotalea euphylliae genome.</title>
        <authorList>
            <person name="Summers S."/>
            <person name="Rice S.A."/>
            <person name="Freckelton M.L."/>
            <person name="Nedved B.T."/>
            <person name="Hadfield M.G."/>
        </authorList>
    </citation>
    <scope>NUCLEOTIDE SEQUENCE [LARGE SCALE GENOMIC DNA]</scope>
    <source>
        <strain evidence="3">H3</strain>
    </source>
</reference>
<evidence type="ECO:0000313" key="3">
    <source>
        <dbReference type="Proteomes" id="UP000256899"/>
    </source>
</evidence>
<gene>
    <name evidence="2" type="ORF">DXX94_04225</name>
</gene>
<organism evidence="2 3">
    <name type="scientific">Thalassotalea euphylliae</name>
    <dbReference type="NCBI Taxonomy" id="1655234"/>
    <lineage>
        <taxon>Bacteria</taxon>
        <taxon>Pseudomonadati</taxon>
        <taxon>Pseudomonadota</taxon>
        <taxon>Gammaproteobacteria</taxon>
        <taxon>Alteromonadales</taxon>
        <taxon>Colwelliaceae</taxon>
        <taxon>Thalassotalea</taxon>
    </lineage>
</organism>
<evidence type="ECO:0000256" key="1">
    <source>
        <dbReference type="SAM" id="SignalP"/>
    </source>
</evidence>
<dbReference type="EMBL" id="QUOT01000001">
    <property type="protein sequence ID" value="REL29974.1"/>
    <property type="molecule type" value="Genomic_DNA"/>
</dbReference>
<name>A0A3E0TZT0_9GAMM</name>
<evidence type="ECO:0008006" key="4">
    <source>
        <dbReference type="Google" id="ProtNLM"/>
    </source>
</evidence>
<keyword evidence="1" id="KW-0732">Signal</keyword>